<name>A0AAP0EKD0_9MAGN</name>
<dbReference type="AlphaFoldDB" id="A0AAP0EKD0"/>
<dbReference type="Proteomes" id="UP001419268">
    <property type="component" value="Unassembled WGS sequence"/>
</dbReference>
<organism evidence="2 3">
    <name type="scientific">Stephania cephalantha</name>
    <dbReference type="NCBI Taxonomy" id="152367"/>
    <lineage>
        <taxon>Eukaryota</taxon>
        <taxon>Viridiplantae</taxon>
        <taxon>Streptophyta</taxon>
        <taxon>Embryophyta</taxon>
        <taxon>Tracheophyta</taxon>
        <taxon>Spermatophyta</taxon>
        <taxon>Magnoliopsida</taxon>
        <taxon>Ranunculales</taxon>
        <taxon>Menispermaceae</taxon>
        <taxon>Menispermoideae</taxon>
        <taxon>Cissampelideae</taxon>
        <taxon>Stephania</taxon>
    </lineage>
</organism>
<evidence type="ECO:0000256" key="1">
    <source>
        <dbReference type="SAM" id="MobiDB-lite"/>
    </source>
</evidence>
<evidence type="ECO:0000313" key="2">
    <source>
        <dbReference type="EMBL" id="KAK9095066.1"/>
    </source>
</evidence>
<proteinExistence type="predicted"/>
<sequence length="106" mass="11645">MEVEATDTWQLLERDVGCCYDGEPLTNAASKGALAGTVDDRRRGSPDGGDDGGARIDSQGPRVWEKGSEGERDRGMREREGFEGDRDQRVRVEGEGSMRALQREEG</sequence>
<protein>
    <submittedName>
        <fullName evidence="2">Uncharacterized protein</fullName>
    </submittedName>
</protein>
<evidence type="ECO:0000313" key="3">
    <source>
        <dbReference type="Proteomes" id="UP001419268"/>
    </source>
</evidence>
<gene>
    <name evidence="2" type="ORF">Scep_026535</name>
</gene>
<feature type="region of interest" description="Disordered" evidence="1">
    <location>
        <begin position="31"/>
        <end position="106"/>
    </location>
</feature>
<feature type="compositionally biased region" description="Basic and acidic residues" evidence="1">
    <location>
        <begin position="63"/>
        <end position="106"/>
    </location>
</feature>
<keyword evidence="3" id="KW-1185">Reference proteome</keyword>
<dbReference type="EMBL" id="JBBNAG010000011">
    <property type="protein sequence ID" value="KAK9095066.1"/>
    <property type="molecule type" value="Genomic_DNA"/>
</dbReference>
<reference evidence="2 3" key="1">
    <citation type="submission" date="2024-01" db="EMBL/GenBank/DDBJ databases">
        <title>Genome assemblies of Stephania.</title>
        <authorList>
            <person name="Yang L."/>
        </authorList>
    </citation>
    <scope>NUCLEOTIDE SEQUENCE [LARGE SCALE GENOMIC DNA]</scope>
    <source>
        <strain evidence="2">JXDWG</strain>
        <tissue evidence="2">Leaf</tissue>
    </source>
</reference>
<accession>A0AAP0EKD0</accession>
<comment type="caution">
    <text evidence="2">The sequence shown here is derived from an EMBL/GenBank/DDBJ whole genome shotgun (WGS) entry which is preliminary data.</text>
</comment>